<evidence type="ECO:0000259" key="6">
    <source>
        <dbReference type="SMART" id="SM00179"/>
    </source>
</evidence>
<feature type="chain" id="PRO_5043944648" evidence="5">
    <location>
        <begin position="18"/>
        <end position="468"/>
    </location>
</feature>
<feature type="signal peptide" evidence="5">
    <location>
        <begin position="1"/>
        <end position="17"/>
    </location>
</feature>
<accession>A0AAV7K5R0</accession>
<reference evidence="8 9" key="1">
    <citation type="journal article" date="2023" name="BMC Biol.">
        <title>The compact genome of the sponge Oopsacas minuta (Hexactinellida) is lacking key metazoan core genes.</title>
        <authorList>
            <person name="Santini S."/>
            <person name="Schenkelaars Q."/>
            <person name="Jourda C."/>
            <person name="Duchesne M."/>
            <person name="Belahbib H."/>
            <person name="Rocher C."/>
            <person name="Selva M."/>
            <person name="Riesgo A."/>
            <person name="Vervoort M."/>
            <person name="Leys S.P."/>
            <person name="Kodjabachian L."/>
            <person name="Le Bivic A."/>
            <person name="Borchiellini C."/>
            <person name="Claverie J.M."/>
            <person name="Renard E."/>
        </authorList>
    </citation>
    <scope>NUCLEOTIDE SEQUENCE [LARGE SCALE GENOMIC DNA]</scope>
    <source>
        <strain evidence="8">SPO-2</strain>
    </source>
</reference>
<keyword evidence="5" id="KW-0732">Signal</keyword>
<dbReference type="Pfam" id="PF13855">
    <property type="entry name" value="LRR_8"/>
    <property type="match status" value="1"/>
</dbReference>
<evidence type="ECO:0000313" key="9">
    <source>
        <dbReference type="Proteomes" id="UP001165289"/>
    </source>
</evidence>
<dbReference type="Proteomes" id="UP001165289">
    <property type="component" value="Unassembled WGS sequence"/>
</dbReference>
<evidence type="ECO:0000256" key="3">
    <source>
        <dbReference type="ARBA" id="ARBA00023157"/>
    </source>
</evidence>
<keyword evidence="9" id="KW-1185">Reference proteome</keyword>
<feature type="domain" description="EGF-like calcium-binding" evidence="6">
    <location>
        <begin position="307"/>
        <end position="346"/>
    </location>
</feature>
<dbReference type="PROSITE" id="PS51450">
    <property type="entry name" value="LRR"/>
    <property type="match status" value="1"/>
</dbReference>
<dbReference type="GO" id="GO:0005509">
    <property type="term" value="F:calcium ion binding"/>
    <property type="evidence" value="ECO:0007669"/>
    <property type="project" value="InterPro"/>
</dbReference>
<evidence type="ECO:0000313" key="8">
    <source>
        <dbReference type="EMBL" id="KAI6656571.1"/>
    </source>
</evidence>
<keyword evidence="2" id="KW-0677">Repeat</keyword>
<dbReference type="AlphaFoldDB" id="A0AAV7K5R0"/>
<feature type="domain" description="EGF-like" evidence="7">
    <location>
        <begin position="306"/>
        <end position="346"/>
    </location>
</feature>
<protein>
    <submittedName>
        <fullName evidence="8">Matrilin-2</fullName>
    </submittedName>
</protein>
<evidence type="ECO:0000256" key="5">
    <source>
        <dbReference type="SAM" id="SignalP"/>
    </source>
</evidence>
<name>A0AAV7K5R0_9METZ</name>
<keyword evidence="4" id="KW-0812">Transmembrane</keyword>
<dbReference type="SMART" id="SM00179">
    <property type="entry name" value="EGF_CA"/>
    <property type="match status" value="2"/>
</dbReference>
<feature type="transmembrane region" description="Helical" evidence="4">
    <location>
        <begin position="427"/>
        <end position="449"/>
    </location>
</feature>
<gene>
    <name evidence="8" type="ORF">LOD99_1366</name>
</gene>
<evidence type="ECO:0000259" key="7">
    <source>
        <dbReference type="SMART" id="SM00181"/>
    </source>
</evidence>
<dbReference type="Gene3D" id="2.10.25.10">
    <property type="entry name" value="Laminin"/>
    <property type="match status" value="2"/>
</dbReference>
<dbReference type="InterPro" id="IPR001881">
    <property type="entry name" value="EGF-like_Ca-bd_dom"/>
</dbReference>
<dbReference type="EMBL" id="JAKMXF010000144">
    <property type="protein sequence ID" value="KAI6656571.1"/>
    <property type="molecule type" value="Genomic_DNA"/>
</dbReference>
<feature type="domain" description="EGF-like calcium-binding" evidence="6">
    <location>
        <begin position="347"/>
        <end position="388"/>
    </location>
</feature>
<organism evidence="8 9">
    <name type="scientific">Oopsacas minuta</name>
    <dbReference type="NCBI Taxonomy" id="111878"/>
    <lineage>
        <taxon>Eukaryota</taxon>
        <taxon>Metazoa</taxon>
        <taxon>Porifera</taxon>
        <taxon>Hexactinellida</taxon>
        <taxon>Hexasterophora</taxon>
        <taxon>Lyssacinosida</taxon>
        <taxon>Leucopsacidae</taxon>
        <taxon>Oopsacas</taxon>
    </lineage>
</organism>
<keyword evidence="4" id="KW-1133">Transmembrane helix</keyword>
<dbReference type="SUPFAM" id="SSF52058">
    <property type="entry name" value="L domain-like"/>
    <property type="match status" value="1"/>
</dbReference>
<dbReference type="InterPro" id="IPR032675">
    <property type="entry name" value="LRR_dom_sf"/>
</dbReference>
<dbReference type="InterPro" id="IPR000742">
    <property type="entry name" value="EGF"/>
</dbReference>
<dbReference type="PANTHER" id="PTHR24366:SF96">
    <property type="entry name" value="LEUCINE RICH REPEAT CONTAINING 53"/>
    <property type="match status" value="1"/>
</dbReference>
<evidence type="ECO:0000256" key="2">
    <source>
        <dbReference type="ARBA" id="ARBA00022737"/>
    </source>
</evidence>
<dbReference type="SMART" id="SM00181">
    <property type="entry name" value="EGF"/>
    <property type="match status" value="2"/>
</dbReference>
<dbReference type="InterPro" id="IPR001611">
    <property type="entry name" value="Leu-rich_rpt"/>
</dbReference>
<comment type="caution">
    <text evidence="8">The sequence shown here is derived from an EMBL/GenBank/DDBJ whole genome shotgun (WGS) entry which is preliminary data.</text>
</comment>
<keyword evidence="3" id="KW-1015">Disulfide bond</keyword>
<feature type="domain" description="EGF-like" evidence="7">
    <location>
        <begin position="375"/>
        <end position="415"/>
    </location>
</feature>
<evidence type="ECO:0000256" key="1">
    <source>
        <dbReference type="ARBA" id="ARBA00022614"/>
    </source>
</evidence>
<keyword evidence="4" id="KW-0472">Membrane</keyword>
<proteinExistence type="predicted"/>
<keyword evidence="1" id="KW-0433">Leucine-rich repeat</keyword>
<evidence type="ECO:0000256" key="4">
    <source>
        <dbReference type="SAM" id="Phobius"/>
    </source>
</evidence>
<sequence>MKLIYFILAIISCAIAGADITDTNFSDALSCKNNGRILICNLTNKNSAALVNKAINDCTSNCSLTGFELNIMIPLNSSISLTSTNNSENLRTLTLFTDNAVTGKYSIDNNSFFSHFPRIEKISISNVIFQSLPSFTHLYSLTYLHINHVYFSNNSNRSIQEEFVGGLYQLKDLQINDSSPPISRISELAFKDLSSLISLNLDNNNIQSISENQFSDSHALNNISLKSNNLTNLYLQTFQQFPQLSSIDVSDNPLNCCSCALQWISVAIQKYDFPFIAPACQYPYNDLTATSPYVYESCPPLSLSLQCMNKSTPLCPSNLSCYNTVNSYQCSACPPGYGQVSDYRCVDLDSCSRIPAPCGDRMCVNTVDSFICLSPCVIRNGGCEQICEYNGSFHWCTCHPGFELANGTNNTSTCGLITNDNISYQIAVAYSITAIVVILSLIPWIILATKRYYLHRKYRIHERMNIAE</sequence>
<dbReference type="CDD" id="cd00054">
    <property type="entry name" value="EGF_CA"/>
    <property type="match status" value="1"/>
</dbReference>
<dbReference type="Gene3D" id="3.80.10.10">
    <property type="entry name" value="Ribonuclease Inhibitor"/>
    <property type="match status" value="1"/>
</dbReference>
<dbReference type="PANTHER" id="PTHR24366">
    <property type="entry name" value="IG(IMMUNOGLOBULIN) AND LRR(LEUCINE RICH REPEAT) DOMAINS"/>
    <property type="match status" value="1"/>
</dbReference>